<feature type="region of interest" description="Disordered" evidence="2">
    <location>
        <begin position="493"/>
        <end position="558"/>
    </location>
</feature>
<feature type="region of interest" description="Disordered" evidence="2">
    <location>
        <begin position="449"/>
        <end position="468"/>
    </location>
</feature>
<evidence type="ECO:0000313" key="4">
    <source>
        <dbReference type="EMBL" id="MCK8624542.1"/>
    </source>
</evidence>
<feature type="compositionally biased region" description="Polar residues" evidence="2">
    <location>
        <begin position="533"/>
        <end position="558"/>
    </location>
</feature>
<gene>
    <name evidence="4" type="ORF">LNP07_03335</name>
</gene>
<sequence length="711" mass="78587">MLNKFKFQNSKERIILHKVKKHWVFISSCFIALFGLSISNNGVVAHADNNKNSTVTSLSGANVVKDNKTIDKLSSQDTADGKDASDNGITTHQVSANNSNVITKTKADAGNNTVNQNQQQLTASKAYANARESVNLNPNEPSNNQNSQSKQLLSSKVENTQQPQVTQPQTVDKTATLSEQPAKDNDKADMHNSALLRSPYGPLHAFVTDEMKNDGTQLKTRVVPAVTKPDGSDFYVQRWENDGNGNSPITGISRLVEVRRVNGTVEHAVIDPSDFSKYVHIDTNSSDVHVSDGTNNYPTTLLEIGVGPLGYDNDGQFINFNHERDFLGWAFDTISNDKYDGTTLKYSSGSASDLTKTTTVGDSAVFGTVQDAKNITVYSVDSNGKHIAHRQYVIGNDVQPNSTDWKLNTPIKITVDGQNYKLDKVTSEDNSEYYRDISPFNNKSFILSAGSTQSTSQPSTYNVDTSNGNTSVSFGSRIPLKVYLHYVLDTPTTDNSGTNTKPNDSGNNNQQPSETVNKPDNTPTQNPDDNDYETFNNLNIPSSNVDDNINKVTPSQENQNAVKTSKYVYINIHANALKNRKYLKQLNKYGIKSFTPVIRVIKQSSLGHGNVLIIGEINGKRVSLKMSSKDIYPTYYQKLNKGNNHVRVLRDIYSHKDISLSDDSRISKHSKGAVLLVYKLSMNNEDGRTTFVLDNGNYITADKYFVLLINK</sequence>
<feature type="domain" description="DUF5776" evidence="3">
    <location>
        <begin position="635"/>
        <end position="706"/>
    </location>
</feature>
<dbReference type="Pfam" id="PF19258">
    <property type="entry name" value="KxYKxGKxW_sig"/>
    <property type="match status" value="1"/>
</dbReference>
<dbReference type="Pfam" id="PF19087">
    <property type="entry name" value="DUF5776"/>
    <property type="match status" value="1"/>
</dbReference>
<dbReference type="RefSeq" id="WP_248601597.1">
    <property type="nucleotide sequence ID" value="NZ_JAJIAO010000002.1"/>
</dbReference>
<keyword evidence="5" id="KW-1185">Reference proteome</keyword>
<name>A0ABT0I1E4_9LACO</name>
<keyword evidence="1" id="KW-0732">Signal</keyword>
<dbReference type="InterPro" id="IPR044081">
    <property type="entry name" value="DUF5776"/>
</dbReference>
<evidence type="ECO:0000259" key="3">
    <source>
        <dbReference type="Pfam" id="PF19087"/>
    </source>
</evidence>
<organism evidence="4 5">
    <name type="scientific">Apilactobacillus xinyiensis</name>
    <dbReference type="NCBI Taxonomy" id="2841032"/>
    <lineage>
        <taxon>Bacteria</taxon>
        <taxon>Bacillati</taxon>
        <taxon>Bacillota</taxon>
        <taxon>Bacilli</taxon>
        <taxon>Lactobacillales</taxon>
        <taxon>Lactobacillaceae</taxon>
        <taxon>Apilactobacillus</taxon>
    </lineage>
</organism>
<evidence type="ECO:0000256" key="1">
    <source>
        <dbReference type="ARBA" id="ARBA00022729"/>
    </source>
</evidence>
<protein>
    <submittedName>
        <fullName evidence="4">DUF5776 domain-containing protein</fullName>
    </submittedName>
</protein>
<feature type="region of interest" description="Disordered" evidence="2">
    <location>
        <begin position="134"/>
        <end position="187"/>
    </location>
</feature>
<proteinExistence type="predicted"/>
<dbReference type="EMBL" id="JAJIAO010000002">
    <property type="protein sequence ID" value="MCK8624542.1"/>
    <property type="molecule type" value="Genomic_DNA"/>
</dbReference>
<dbReference type="Proteomes" id="UP001522905">
    <property type="component" value="Unassembled WGS sequence"/>
</dbReference>
<feature type="compositionally biased region" description="Low complexity" evidence="2">
    <location>
        <begin position="518"/>
        <end position="527"/>
    </location>
</feature>
<feature type="compositionally biased region" description="Low complexity" evidence="2">
    <location>
        <begin position="134"/>
        <end position="171"/>
    </location>
</feature>
<feature type="region of interest" description="Disordered" evidence="2">
    <location>
        <begin position="72"/>
        <end position="101"/>
    </location>
</feature>
<accession>A0ABT0I1E4</accession>
<feature type="compositionally biased region" description="Polar residues" evidence="2">
    <location>
        <begin position="87"/>
        <end position="101"/>
    </location>
</feature>
<dbReference type="InterPro" id="IPR022263">
    <property type="entry name" value="KxYKxGKxW"/>
</dbReference>
<comment type="caution">
    <text evidence="4">The sequence shown here is derived from an EMBL/GenBank/DDBJ whole genome shotgun (WGS) entry which is preliminary data.</text>
</comment>
<evidence type="ECO:0000313" key="5">
    <source>
        <dbReference type="Proteomes" id="UP001522905"/>
    </source>
</evidence>
<feature type="compositionally biased region" description="Polar residues" evidence="2">
    <location>
        <begin position="493"/>
        <end position="516"/>
    </location>
</feature>
<reference evidence="4 5" key="1">
    <citation type="submission" date="2021-11" db="EMBL/GenBank/DDBJ databases">
        <title>Comparative genomics of bee honey and flower isolates.</title>
        <authorList>
            <person name="Bechtner J.D."/>
            <person name="Gallus M.K."/>
            <person name="Ehrmann M."/>
        </authorList>
    </citation>
    <scope>NUCLEOTIDE SEQUENCE [LARGE SCALE GENOMIC DNA]</scope>
    <source>
        <strain evidence="4 5">M161</strain>
    </source>
</reference>
<evidence type="ECO:0000256" key="2">
    <source>
        <dbReference type="SAM" id="MobiDB-lite"/>
    </source>
</evidence>